<gene>
    <name evidence="1" type="ORF">OESDEN_07713</name>
</gene>
<dbReference type="Proteomes" id="UP000053660">
    <property type="component" value="Unassembled WGS sequence"/>
</dbReference>
<organism evidence="1 2">
    <name type="scientific">Oesophagostomum dentatum</name>
    <name type="common">Nodular worm</name>
    <dbReference type="NCBI Taxonomy" id="61180"/>
    <lineage>
        <taxon>Eukaryota</taxon>
        <taxon>Metazoa</taxon>
        <taxon>Ecdysozoa</taxon>
        <taxon>Nematoda</taxon>
        <taxon>Chromadorea</taxon>
        <taxon>Rhabditida</taxon>
        <taxon>Rhabditina</taxon>
        <taxon>Rhabditomorpha</taxon>
        <taxon>Strongyloidea</taxon>
        <taxon>Strongylidae</taxon>
        <taxon>Oesophagostomum</taxon>
    </lineage>
</organism>
<proteinExistence type="predicted"/>
<dbReference type="Pfam" id="PF17641">
    <property type="entry name" value="ASPRs"/>
    <property type="match status" value="1"/>
</dbReference>
<protein>
    <recommendedName>
        <fullName evidence="3">SCP domain-containing protein</fullName>
    </recommendedName>
</protein>
<evidence type="ECO:0000313" key="2">
    <source>
        <dbReference type="Proteomes" id="UP000053660"/>
    </source>
</evidence>
<name>A0A0B1TAJ5_OESDE</name>
<sequence>MAYEYAYGDGSQAFTEAKFRNYTVKIYEEDGDANHIRGITRDAVKKWESEHPDIQKKKKFGCAYDTKSKNHDNLFEYRVICIFD</sequence>
<evidence type="ECO:0008006" key="3">
    <source>
        <dbReference type="Google" id="ProtNLM"/>
    </source>
</evidence>
<dbReference type="EMBL" id="KN551378">
    <property type="protein sequence ID" value="KHJ92400.1"/>
    <property type="molecule type" value="Genomic_DNA"/>
</dbReference>
<evidence type="ECO:0000313" key="1">
    <source>
        <dbReference type="EMBL" id="KHJ92400.1"/>
    </source>
</evidence>
<keyword evidence="2" id="KW-1185">Reference proteome</keyword>
<dbReference type="InterPro" id="IPR035109">
    <property type="entry name" value="ASPR"/>
</dbReference>
<dbReference type="AlphaFoldDB" id="A0A0B1TAJ5"/>
<accession>A0A0B1TAJ5</accession>
<reference evidence="1 2" key="1">
    <citation type="submission" date="2014-03" db="EMBL/GenBank/DDBJ databases">
        <title>Draft genome of the hookworm Oesophagostomum dentatum.</title>
        <authorList>
            <person name="Mitreva M."/>
        </authorList>
    </citation>
    <scope>NUCLEOTIDE SEQUENCE [LARGE SCALE GENOMIC DNA]</scope>
    <source>
        <strain evidence="1 2">OD-Hann</strain>
    </source>
</reference>